<evidence type="ECO:0000313" key="3">
    <source>
        <dbReference type="Proteomes" id="UP000183954"/>
    </source>
</evidence>
<dbReference type="STRING" id="1121420.SAMN02746098_00297"/>
<gene>
    <name evidence="2" type="ORF">SAMN02746098_00297</name>
</gene>
<evidence type="ECO:0000256" key="1">
    <source>
        <dbReference type="SAM" id="Phobius"/>
    </source>
</evidence>
<keyword evidence="1" id="KW-0812">Transmembrane</keyword>
<dbReference type="AlphaFoldDB" id="A0A1M5QL54"/>
<name>A0A1M5QL54_9FIRM</name>
<feature type="transmembrane region" description="Helical" evidence="1">
    <location>
        <begin position="425"/>
        <end position="442"/>
    </location>
</feature>
<accession>A0A1M5QL54</accession>
<reference evidence="3" key="1">
    <citation type="submission" date="2016-11" db="EMBL/GenBank/DDBJ databases">
        <authorList>
            <person name="Varghese N."/>
            <person name="Submissions S."/>
        </authorList>
    </citation>
    <scope>NUCLEOTIDE SEQUENCE [LARGE SCALE GENOMIC DNA]</scope>
    <source>
        <strain evidence="3">DSM 15449</strain>
    </source>
</reference>
<dbReference type="Proteomes" id="UP000183954">
    <property type="component" value="Unassembled WGS sequence"/>
</dbReference>
<dbReference type="EMBL" id="FQXJ01000003">
    <property type="protein sequence ID" value="SHH14855.1"/>
    <property type="molecule type" value="Genomic_DNA"/>
</dbReference>
<evidence type="ECO:0000313" key="2">
    <source>
        <dbReference type="EMBL" id="SHH14855.1"/>
    </source>
</evidence>
<proteinExistence type="predicted"/>
<organism evidence="2 3">
    <name type="scientific">Desulfosporosinus lacus DSM 15449</name>
    <dbReference type="NCBI Taxonomy" id="1121420"/>
    <lineage>
        <taxon>Bacteria</taxon>
        <taxon>Bacillati</taxon>
        <taxon>Bacillota</taxon>
        <taxon>Clostridia</taxon>
        <taxon>Eubacteriales</taxon>
        <taxon>Desulfitobacteriaceae</taxon>
        <taxon>Desulfosporosinus</taxon>
    </lineage>
</organism>
<protein>
    <recommendedName>
        <fullName evidence="4">Phage-related minor tail protein</fullName>
    </recommendedName>
</protein>
<keyword evidence="3" id="KW-1185">Reference proteome</keyword>
<keyword evidence="1" id="KW-0472">Membrane</keyword>
<evidence type="ECO:0008006" key="4">
    <source>
        <dbReference type="Google" id="ProtNLM"/>
    </source>
</evidence>
<sequence length="638" mass="67980">MAGHVIGATLTLRDNMSATLRGVRREQSAFRQDVAATQRTLRQQMEVRLNATAATRTISRIRTAIEPLRSRIVTQVAIRDNAARERQRIRNEINALGRRAIAPLVSIRDTASRAISGISSKLAALRTAAAVPLVVGAAAGAGAVVALKSGAMLEQQEIAMKHFIGVNNQGKSDADITDMRDSYIKDLRKNADATPFSTSEVIGAGARAVNVMGGDTSGAMDLVKLAGDMAALNPGKTISDSMEALADAKNGEFERMKEFGFKISAEEFKGFVGKGKNDDMSNAETMTAYQTLVSKKLNPYFKGGSEKLSQSGSGLMSTITGNLGSKVQDTGRAMLERLKPTLTTIIDLIDKYSPQMDKFGLKIADGIGFAVSKLPTLKKYLVDAFELAKPVISWMTDIGLPMVRDILGGVLEKATSVYDFFKTNWSTLGPFITGIAIAFGAYKAVMIATELVTIAVTAAQLALNFAMNLNPMGLVIVGIGLLIGAGIALYQNWDIVKSKASEVWVTIENAFKTGVNGAIGLINDLIDTINKIPGVNMPLVARVSLNTSENSSAEGMRSARGVDGSHASGLNYVPFDGYIAKLHKGERIETASQNPYNGGGSSKNVVVNLNGTVIREEADVHKIANAIMLKLDAAAANM</sequence>
<dbReference type="RefSeq" id="WP_073027287.1">
    <property type="nucleotide sequence ID" value="NZ_FQXJ01000003.1"/>
</dbReference>
<feature type="transmembrane region" description="Helical" evidence="1">
    <location>
        <begin position="472"/>
        <end position="490"/>
    </location>
</feature>
<keyword evidence="1" id="KW-1133">Transmembrane helix</keyword>
<dbReference type="OrthoDB" id="1677957at2"/>